<dbReference type="Pfam" id="PF05825">
    <property type="entry name" value="PSP94"/>
    <property type="match status" value="1"/>
</dbReference>
<name>A0A7K5N879_CHRMC</name>
<proteinExistence type="inferred from homology"/>
<dbReference type="Proteomes" id="UP000524558">
    <property type="component" value="Unassembled WGS sequence"/>
</dbReference>
<dbReference type="AlphaFoldDB" id="A0A7K5N879"/>
<keyword evidence="6" id="KW-1185">Reference proteome</keyword>
<protein>
    <submittedName>
        <fullName evidence="5">MSMB protein</fullName>
    </submittedName>
</protein>
<evidence type="ECO:0000313" key="6">
    <source>
        <dbReference type="Proteomes" id="UP000524558"/>
    </source>
</evidence>
<keyword evidence="4" id="KW-1015">Disulfide bond</keyword>
<dbReference type="Gene3D" id="2.10.70.10">
    <property type="entry name" value="Complement Module, domain 1"/>
    <property type="match status" value="1"/>
</dbReference>
<dbReference type="GO" id="GO:0005576">
    <property type="term" value="C:extracellular region"/>
    <property type="evidence" value="ECO:0007669"/>
    <property type="project" value="UniProtKB-SubCell"/>
</dbReference>
<evidence type="ECO:0000313" key="5">
    <source>
        <dbReference type="EMBL" id="NWT38444.1"/>
    </source>
</evidence>
<evidence type="ECO:0000256" key="1">
    <source>
        <dbReference type="ARBA" id="ARBA00004613"/>
    </source>
</evidence>
<dbReference type="InterPro" id="IPR008735">
    <property type="entry name" value="PSP94"/>
</dbReference>
<reference evidence="5 6" key="1">
    <citation type="submission" date="2019-09" db="EMBL/GenBank/DDBJ databases">
        <title>Bird 10,000 Genomes (B10K) Project - Family phase.</title>
        <authorList>
            <person name="Zhang G."/>
        </authorList>
    </citation>
    <scope>NUCLEOTIDE SEQUENCE [LARGE SCALE GENOMIC DNA]</scope>
    <source>
        <strain evidence="5">B10K-DU-021-33</strain>
        <tissue evidence="5">Mixed tissue sample</tissue>
    </source>
</reference>
<evidence type="ECO:0000256" key="4">
    <source>
        <dbReference type="ARBA" id="ARBA00023157"/>
    </source>
</evidence>
<dbReference type="PANTHER" id="PTHR10500:SF7">
    <property type="entry name" value="BETA-MICROSEMINOPROTEIN"/>
    <property type="match status" value="1"/>
</dbReference>
<dbReference type="Gene3D" id="2.20.25.590">
    <property type="match status" value="1"/>
</dbReference>
<evidence type="ECO:0000256" key="3">
    <source>
        <dbReference type="ARBA" id="ARBA00022525"/>
    </source>
</evidence>
<feature type="non-terminal residue" evidence="5">
    <location>
        <position position="1"/>
    </location>
</feature>
<comment type="similarity">
    <text evidence="2">Belongs to the beta-microseminoprotein family.</text>
</comment>
<dbReference type="PANTHER" id="PTHR10500">
    <property type="entry name" value="BETA-MICROSEMINOPROTEIN"/>
    <property type="match status" value="1"/>
</dbReference>
<evidence type="ECO:0000256" key="2">
    <source>
        <dbReference type="ARBA" id="ARBA00010352"/>
    </source>
</evidence>
<accession>A0A7K5N879</accession>
<comment type="subcellular location">
    <subcellularLocation>
        <location evidence="1">Secreted</location>
    </subcellularLocation>
</comment>
<gene>
    <name evidence="5" type="primary">Msmb_1</name>
    <name evidence="5" type="ORF">CHRMAC_R09221</name>
</gene>
<keyword evidence="3" id="KW-0964">Secreted</keyword>
<comment type="caution">
    <text evidence="5">The sequence shown here is derived from an EMBL/GenBank/DDBJ whole genome shotgun (WGS) entry which is preliminary data.</text>
</comment>
<sequence>CLDSNGKVHEFSSKWRTEDCHDCSCYRDGIQCCSSFATPVGYDEKKCVKIFDKETCTYKVVEKHDSSKECPVHGWVG</sequence>
<organism evidence="5 6">
    <name type="scientific">Chroicocephalus maculipennis</name>
    <name type="common">Brown-hooded gull</name>
    <name type="synonym">Larus maculipennis</name>
    <dbReference type="NCBI Taxonomy" id="287016"/>
    <lineage>
        <taxon>Eukaryota</taxon>
        <taxon>Metazoa</taxon>
        <taxon>Chordata</taxon>
        <taxon>Craniata</taxon>
        <taxon>Vertebrata</taxon>
        <taxon>Euteleostomi</taxon>
        <taxon>Archelosauria</taxon>
        <taxon>Archosauria</taxon>
        <taxon>Dinosauria</taxon>
        <taxon>Saurischia</taxon>
        <taxon>Theropoda</taxon>
        <taxon>Coelurosauria</taxon>
        <taxon>Aves</taxon>
        <taxon>Neognathae</taxon>
        <taxon>Neoaves</taxon>
        <taxon>Charadriiformes</taxon>
        <taxon>Laridae</taxon>
        <taxon>Chroicocephalus</taxon>
    </lineage>
</organism>
<dbReference type="EMBL" id="VYZF01000198">
    <property type="protein sequence ID" value="NWT38444.1"/>
    <property type="molecule type" value="Genomic_DNA"/>
</dbReference>
<feature type="non-terminal residue" evidence="5">
    <location>
        <position position="77"/>
    </location>
</feature>